<evidence type="ECO:0000256" key="2">
    <source>
        <dbReference type="ARBA" id="ARBA00008712"/>
    </source>
</evidence>
<dbReference type="AlphaFoldDB" id="A0AAV2IBY8"/>
<feature type="chain" id="PRO_5043460999" description="MD-2-related lipid-recognition domain-containing protein" evidence="5">
    <location>
        <begin position="18"/>
        <end position="196"/>
    </location>
</feature>
<keyword evidence="7" id="KW-1185">Reference proteome</keyword>
<evidence type="ECO:0000313" key="7">
    <source>
        <dbReference type="Proteomes" id="UP001497497"/>
    </source>
</evidence>
<dbReference type="InterPro" id="IPR026645">
    <property type="entry name" value="Dermatopontin"/>
</dbReference>
<evidence type="ECO:0000256" key="1">
    <source>
        <dbReference type="ARBA" id="ARBA00004613"/>
    </source>
</evidence>
<reference evidence="6 7" key="1">
    <citation type="submission" date="2024-04" db="EMBL/GenBank/DDBJ databases">
        <authorList>
            <consortium name="Genoscope - CEA"/>
            <person name="William W."/>
        </authorList>
    </citation>
    <scope>NUCLEOTIDE SEQUENCE [LARGE SCALE GENOMIC DNA]</scope>
</reference>
<keyword evidence="4" id="KW-1015">Disulfide bond</keyword>
<evidence type="ECO:0000313" key="6">
    <source>
        <dbReference type="EMBL" id="CAL1543308.1"/>
    </source>
</evidence>
<evidence type="ECO:0000256" key="3">
    <source>
        <dbReference type="ARBA" id="ARBA00022525"/>
    </source>
</evidence>
<evidence type="ECO:0008006" key="8">
    <source>
        <dbReference type="Google" id="ProtNLM"/>
    </source>
</evidence>
<comment type="caution">
    <text evidence="6">The sequence shown here is derived from an EMBL/GenBank/DDBJ whole genome shotgun (WGS) entry which is preliminary data.</text>
</comment>
<evidence type="ECO:0000256" key="5">
    <source>
        <dbReference type="SAM" id="SignalP"/>
    </source>
</evidence>
<dbReference type="GO" id="GO:0005576">
    <property type="term" value="C:extracellular region"/>
    <property type="evidence" value="ECO:0007669"/>
    <property type="project" value="UniProtKB-SubCell"/>
</dbReference>
<comment type="similarity">
    <text evidence="2">Belongs to the dermatopontin family.</text>
</comment>
<organism evidence="6 7">
    <name type="scientific">Lymnaea stagnalis</name>
    <name type="common">Great pond snail</name>
    <name type="synonym">Helix stagnalis</name>
    <dbReference type="NCBI Taxonomy" id="6523"/>
    <lineage>
        <taxon>Eukaryota</taxon>
        <taxon>Metazoa</taxon>
        <taxon>Spiralia</taxon>
        <taxon>Lophotrochozoa</taxon>
        <taxon>Mollusca</taxon>
        <taxon>Gastropoda</taxon>
        <taxon>Heterobranchia</taxon>
        <taxon>Euthyneura</taxon>
        <taxon>Panpulmonata</taxon>
        <taxon>Hygrophila</taxon>
        <taxon>Lymnaeoidea</taxon>
        <taxon>Lymnaeidae</taxon>
        <taxon>Lymnaea</taxon>
    </lineage>
</organism>
<evidence type="ECO:0000256" key="4">
    <source>
        <dbReference type="ARBA" id="ARBA00023157"/>
    </source>
</evidence>
<dbReference type="EMBL" id="CAXITT010000539">
    <property type="protein sequence ID" value="CAL1543308.1"/>
    <property type="molecule type" value="Genomic_DNA"/>
</dbReference>
<proteinExistence type="inferred from homology"/>
<dbReference type="Pfam" id="PF14704">
    <property type="entry name" value="DERM"/>
    <property type="match status" value="1"/>
</dbReference>
<feature type="signal peptide" evidence="5">
    <location>
        <begin position="1"/>
        <end position="17"/>
    </location>
</feature>
<keyword evidence="3" id="KW-0964">Secreted</keyword>
<gene>
    <name evidence="6" type="ORF">GSLYS_00016842001</name>
</gene>
<name>A0AAV2IBY8_LYMST</name>
<accession>A0AAV2IBY8</accession>
<protein>
    <recommendedName>
        <fullName evidence="8">MD-2-related lipid-recognition domain-containing protein</fullName>
    </recommendedName>
</protein>
<sequence length="196" mass="22512">MLTGAPQLMMFLVSVATQNFSEPIVSCDKGPKLKCMRIVPKISFKVICKPGFLVAVYELTEYLQLEGKVTLIMCLYAGKSEDCRMRGPLNTFNQSFDFRCHAGAVWTGITYDYDPKAEDGIFHAQCCKFRSRKVANCERWGERTYMAQYMRASSVGYKGFFPFPAISGFTSRFYVREYADRNFLTRQFTIDMCILK</sequence>
<keyword evidence="5" id="KW-0732">Signal</keyword>
<dbReference type="Proteomes" id="UP001497497">
    <property type="component" value="Unassembled WGS sequence"/>
</dbReference>
<comment type="subcellular location">
    <subcellularLocation>
        <location evidence="1">Secreted</location>
    </subcellularLocation>
</comment>